<evidence type="ECO:0000313" key="2">
    <source>
        <dbReference type="Proteomes" id="UP000032250"/>
    </source>
</evidence>
<protein>
    <submittedName>
        <fullName evidence="1">Uncharacterized protein</fullName>
    </submittedName>
</protein>
<accession>A0A0D1BQM1</accession>
<dbReference type="PATRIC" id="fig|1379739.3.peg.3701"/>
<dbReference type="HOGENOM" id="CLU_2129107_0_0_9"/>
<dbReference type="RefSeq" id="WP_003483455.1">
    <property type="nucleotide sequence ID" value="NZ_JXSU01000008.1"/>
</dbReference>
<gene>
    <name evidence="1" type="ORF">N495_16505</name>
</gene>
<comment type="caution">
    <text evidence="1">The sequence shown here is derived from an EMBL/GenBank/DDBJ whole genome shotgun (WGS) entry which is preliminary data.</text>
</comment>
<proteinExistence type="predicted"/>
<sequence length="113" mass="12917">MSKHCKYCKKTIFKAFIKRPGIIDLKENEPKILKEIDNKFAYEVVECLNCGKALTNNDLVGTVICENCKKEVPEDSLIEGLCVDCYLAKNRPDLSNLPKEDLIKKILNLEKEI</sequence>
<name>A0A0D1BQM1_CLOBO</name>
<dbReference type="EMBL" id="JXSU01000008">
    <property type="protein sequence ID" value="KIS22082.1"/>
    <property type="molecule type" value="Genomic_DNA"/>
</dbReference>
<reference evidence="1 2" key="1">
    <citation type="submission" date="2014-06" db="EMBL/GenBank/DDBJ databases">
        <title>Genome characterization of distinct group I Clostridium botulinum lineages.</title>
        <authorList>
            <person name="Giordani F."/>
            <person name="Anselmo A."/>
            <person name="Fillo S."/>
            <person name="Palozzi A.M."/>
            <person name="Fortunato A."/>
            <person name="Gentile B."/>
            <person name="Ciammaruconi A."/>
            <person name="Anniballi F."/>
            <person name="De Medici D."/>
            <person name="Lista F."/>
        </authorList>
    </citation>
    <scope>NUCLEOTIDE SEQUENCE [LARGE SCALE GENOMIC DNA]</scope>
    <source>
        <strain evidence="1 2">B2 450</strain>
    </source>
</reference>
<evidence type="ECO:0000313" key="1">
    <source>
        <dbReference type="EMBL" id="KIS22082.1"/>
    </source>
</evidence>
<dbReference type="OrthoDB" id="1915278at2"/>
<dbReference type="AlphaFoldDB" id="A0A0D1BQM1"/>
<organism evidence="1 2">
    <name type="scientific">Clostridium botulinum B2 450</name>
    <dbReference type="NCBI Taxonomy" id="1379739"/>
    <lineage>
        <taxon>Bacteria</taxon>
        <taxon>Bacillati</taxon>
        <taxon>Bacillota</taxon>
        <taxon>Clostridia</taxon>
        <taxon>Eubacteriales</taxon>
        <taxon>Clostridiaceae</taxon>
        <taxon>Clostridium</taxon>
    </lineage>
</organism>
<dbReference type="Proteomes" id="UP000032250">
    <property type="component" value="Unassembled WGS sequence"/>
</dbReference>